<dbReference type="AlphaFoldDB" id="A0A0F9K7W3"/>
<sequence>MKISKTTAYWIKDNQYYNIDPGSHIEYIIKNPKLFNLTKNDIEYYFRLYNESLGVEGKAREAILYRLFKNHWIRMRTRGYKITFETSIFKNNSEIISDFLEYLIDNHIVYESDVVKFIIGGKVWKEKVEQIIRLYDYKSRKELIK</sequence>
<gene>
    <name evidence="1" type="ORF">LCGC14_1363630</name>
</gene>
<protein>
    <submittedName>
        <fullName evidence="1">Uncharacterized protein</fullName>
    </submittedName>
</protein>
<proteinExistence type="predicted"/>
<reference evidence="1" key="1">
    <citation type="journal article" date="2015" name="Nature">
        <title>Complex archaea that bridge the gap between prokaryotes and eukaryotes.</title>
        <authorList>
            <person name="Spang A."/>
            <person name="Saw J.H."/>
            <person name="Jorgensen S.L."/>
            <person name="Zaremba-Niedzwiedzka K."/>
            <person name="Martijn J."/>
            <person name="Lind A.E."/>
            <person name="van Eijk R."/>
            <person name="Schleper C."/>
            <person name="Guy L."/>
            <person name="Ettema T.J."/>
        </authorList>
    </citation>
    <scope>NUCLEOTIDE SEQUENCE</scope>
</reference>
<evidence type="ECO:0000313" key="1">
    <source>
        <dbReference type="EMBL" id="KKM78078.1"/>
    </source>
</evidence>
<accession>A0A0F9K7W3</accession>
<organism evidence="1">
    <name type="scientific">marine sediment metagenome</name>
    <dbReference type="NCBI Taxonomy" id="412755"/>
    <lineage>
        <taxon>unclassified sequences</taxon>
        <taxon>metagenomes</taxon>
        <taxon>ecological metagenomes</taxon>
    </lineage>
</organism>
<comment type="caution">
    <text evidence="1">The sequence shown here is derived from an EMBL/GenBank/DDBJ whole genome shotgun (WGS) entry which is preliminary data.</text>
</comment>
<dbReference type="EMBL" id="LAZR01008547">
    <property type="protein sequence ID" value="KKM78078.1"/>
    <property type="molecule type" value="Genomic_DNA"/>
</dbReference>
<name>A0A0F9K7W3_9ZZZZ</name>